<keyword evidence="2 8" id="KW-0255">Endonuclease</keyword>
<dbReference type="GO" id="GO:0004519">
    <property type="term" value="F:endonuclease activity"/>
    <property type="evidence" value="ECO:0007669"/>
    <property type="project" value="UniProtKB-KW"/>
</dbReference>
<dbReference type="SUPFAM" id="SSF51658">
    <property type="entry name" value="Xylose isomerase-like"/>
    <property type="match status" value="1"/>
</dbReference>
<feature type="compositionally biased region" description="Basic residues" evidence="7">
    <location>
        <begin position="628"/>
        <end position="640"/>
    </location>
</feature>
<reference evidence="8 9" key="1">
    <citation type="journal article" date="2013" name="MBio">
        <title>Genome sequencing of the plant pathogen Taphrina deformans, the causal agent of peach leaf curl.</title>
        <authorList>
            <person name="Cisse O.H."/>
            <person name="Almeida J.M.G.C.F."/>
            <person name="Fonseca A."/>
            <person name="Kumar A.A."/>
            <person name="Salojaervi J."/>
            <person name="Overmyer K."/>
            <person name="Hauser P.M."/>
            <person name="Pagni M."/>
        </authorList>
    </citation>
    <scope>NUCLEOTIDE SEQUENCE [LARGE SCALE GENOMIC DNA]</scope>
    <source>
        <strain evidence="9">PYCC 5710 / ATCC 11124 / CBS 356.35 / IMI 108563 / JCM 9778 / NBRC 8474</strain>
    </source>
</reference>
<evidence type="ECO:0000256" key="4">
    <source>
        <dbReference type="ARBA" id="ARBA00022769"/>
    </source>
</evidence>
<feature type="region of interest" description="Disordered" evidence="7">
    <location>
        <begin position="1"/>
        <end position="164"/>
    </location>
</feature>
<evidence type="ECO:0000256" key="3">
    <source>
        <dbReference type="ARBA" id="ARBA00022763"/>
    </source>
</evidence>
<dbReference type="EMBL" id="CAHR02000073">
    <property type="protein sequence ID" value="CCX35426.1"/>
    <property type="molecule type" value="Genomic_DNA"/>
</dbReference>
<dbReference type="GO" id="GO:0005634">
    <property type="term" value="C:nucleus"/>
    <property type="evidence" value="ECO:0007669"/>
    <property type="project" value="TreeGrafter"/>
</dbReference>
<dbReference type="GO" id="GO:0016787">
    <property type="term" value="F:hydrolase activity"/>
    <property type="evidence" value="ECO:0007669"/>
    <property type="project" value="UniProtKB-KW"/>
</dbReference>
<evidence type="ECO:0000256" key="6">
    <source>
        <dbReference type="ARBA" id="ARBA00023204"/>
    </source>
</evidence>
<dbReference type="AlphaFoldDB" id="R4ZYL9"/>
<evidence type="ECO:0000313" key="9">
    <source>
        <dbReference type="Proteomes" id="UP000013776"/>
    </source>
</evidence>
<feature type="compositionally biased region" description="Polar residues" evidence="7">
    <location>
        <begin position="669"/>
        <end position="678"/>
    </location>
</feature>
<organism evidence="8 9">
    <name type="scientific">Taphrina deformans (strain PYCC 5710 / ATCC 11124 / CBS 356.35 / IMI 108563 / JCM 9778 / NBRC 8474)</name>
    <name type="common">Peach leaf curl fungus</name>
    <name type="synonym">Lalaria deformans</name>
    <dbReference type="NCBI Taxonomy" id="1097556"/>
    <lineage>
        <taxon>Eukaryota</taxon>
        <taxon>Fungi</taxon>
        <taxon>Dikarya</taxon>
        <taxon>Ascomycota</taxon>
        <taxon>Taphrinomycotina</taxon>
        <taxon>Taphrinomycetes</taxon>
        <taxon>Taphrinales</taxon>
        <taxon>Taphrinaceae</taxon>
        <taxon>Taphrina</taxon>
    </lineage>
</organism>
<proteinExistence type="predicted"/>
<dbReference type="STRING" id="1097556.R4ZYL9"/>
<feature type="compositionally biased region" description="Basic and acidic residues" evidence="7">
    <location>
        <begin position="151"/>
        <end position="164"/>
    </location>
</feature>
<feature type="compositionally biased region" description="Acidic residues" evidence="7">
    <location>
        <begin position="136"/>
        <end position="150"/>
    </location>
</feature>
<dbReference type="GO" id="GO:0005739">
    <property type="term" value="C:mitochondrion"/>
    <property type="evidence" value="ECO:0007669"/>
    <property type="project" value="TreeGrafter"/>
</dbReference>
<dbReference type="GO" id="GO:0043504">
    <property type="term" value="P:mitochondrial DNA repair"/>
    <property type="evidence" value="ECO:0007669"/>
    <property type="project" value="TreeGrafter"/>
</dbReference>
<keyword evidence="9" id="KW-1185">Reference proteome</keyword>
<feature type="compositionally biased region" description="Low complexity" evidence="7">
    <location>
        <begin position="106"/>
        <end position="125"/>
    </location>
</feature>
<name>R4ZYL9_TAPDE</name>
<evidence type="ECO:0000256" key="2">
    <source>
        <dbReference type="ARBA" id="ARBA00022759"/>
    </source>
</evidence>
<dbReference type="InterPro" id="IPR036237">
    <property type="entry name" value="Xyl_isomerase-like_sf"/>
</dbReference>
<dbReference type="InterPro" id="IPR004601">
    <property type="entry name" value="UvdE"/>
</dbReference>
<dbReference type="Gene3D" id="3.20.20.150">
    <property type="entry name" value="Divalent-metal-dependent TIM barrel enzymes"/>
    <property type="match status" value="1"/>
</dbReference>
<sequence>MAPKRKIPTPLTPPPSHSGSVATIASSSRRSSRAIPKKNYAQGDLLNDPDVYDDPLDREASPDQSSELSAPPSEVDEHSDVLSEDDALSEATVEATPKPKKKNATPRSKPQQKAPSKKQSPVKSPGPATQGATPDVEPDESYDSDNDIEDEKPQTKASKFRERDARAAEKYAEFEAREPTFDSDYVPVPFKGRLGYACLNTILRSRKEPVFCSRTTRIATIAKEDKGMPFVLELGRQNAADLAKMLEWNEKYGIRFFRISSEMFPFASHPDYLYNLEHADAELKAAGAVANKFDHRITCHPGQFTQIASPNPKIFDNAVRDLEFHNELLTRLNLQPEQRNRDAVMILHLGGAYGDKPATLERFRTNYARLSPEVRQRLVLENDDMSWSVSDLLPLCQELNIPLVLDWHHHNIVRDEEKFREGSLDILPILPAIAETWSKKGIKQKMHISEARLPNHPLPSKRRSHSARVYHLPPCADDMDIMIEAKDKEQAVFELSKAYGLNNPPIPPEVVGDGPGAKDDEAYWPEGEELRLKTTKTRVKKEPEYDSEGNEIKPVPKPKKRVKKEAVDSKVKDEEVEEQEQIKADLHGNMPPPTVPESTKKRRSRGGTTAVKEEEQEETIEHRPYVQKPKKAARATKTKAVKKEEAEGEIPAVNNAEESPPLKKRRSTRNSAASQTELDTGISAKALVDEAVERLEAAQHLHGKNPTAK</sequence>
<feature type="region of interest" description="Disordered" evidence="7">
    <location>
        <begin position="506"/>
        <end position="683"/>
    </location>
</feature>
<evidence type="ECO:0000256" key="5">
    <source>
        <dbReference type="ARBA" id="ARBA00022801"/>
    </source>
</evidence>
<keyword evidence="1" id="KW-0540">Nuclease</keyword>
<evidence type="ECO:0000256" key="1">
    <source>
        <dbReference type="ARBA" id="ARBA00022722"/>
    </source>
</evidence>
<dbReference type="GO" id="GO:0009411">
    <property type="term" value="P:response to UV"/>
    <property type="evidence" value="ECO:0007669"/>
    <property type="project" value="InterPro"/>
</dbReference>
<dbReference type="eggNOG" id="ENOG502QTMI">
    <property type="taxonomic scope" value="Eukaryota"/>
</dbReference>
<dbReference type="VEuPathDB" id="FungiDB:TAPDE_002140"/>
<gene>
    <name evidence="8" type="ORF">TAPDE_002140</name>
</gene>
<evidence type="ECO:0000256" key="7">
    <source>
        <dbReference type="SAM" id="MobiDB-lite"/>
    </source>
</evidence>
<keyword evidence="5" id="KW-0378">Hydrolase</keyword>
<dbReference type="PANTHER" id="PTHR31290:SF5">
    <property type="entry name" value="UV-DAMAGE ENDONUCLEASE"/>
    <property type="match status" value="1"/>
</dbReference>
<keyword evidence="3" id="KW-0227">DNA damage</keyword>
<dbReference type="NCBIfam" id="TIGR00629">
    <property type="entry name" value="uvde"/>
    <property type="match status" value="1"/>
</dbReference>
<keyword evidence="4" id="KW-0228">DNA excision</keyword>
<protein>
    <submittedName>
        <fullName evidence="8">UV-damage endonuclease</fullName>
    </submittedName>
</protein>
<dbReference type="OrthoDB" id="541883at2759"/>
<evidence type="ECO:0000313" key="8">
    <source>
        <dbReference type="EMBL" id="CCX35426.1"/>
    </source>
</evidence>
<comment type="caution">
    <text evidence="8">The sequence shown here is derived from an EMBL/GenBank/DDBJ whole genome shotgun (WGS) entry which is preliminary data.</text>
</comment>
<dbReference type="Pfam" id="PF03851">
    <property type="entry name" value="UvdE"/>
    <property type="match status" value="1"/>
</dbReference>
<dbReference type="Proteomes" id="UP000013776">
    <property type="component" value="Unassembled WGS sequence"/>
</dbReference>
<feature type="compositionally biased region" description="Basic and acidic residues" evidence="7">
    <location>
        <begin position="564"/>
        <end position="573"/>
    </location>
</feature>
<dbReference type="PANTHER" id="PTHR31290">
    <property type="entry name" value="UV-DAMAGE ENDONUCLEASE"/>
    <property type="match status" value="1"/>
</dbReference>
<keyword evidence="6" id="KW-0234">DNA repair</keyword>
<accession>R4ZYL9</accession>
<dbReference type="GO" id="GO:0006289">
    <property type="term" value="P:nucleotide-excision repair"/>
    <property type="evidence" value="ECO:0007669"/>
    <property type="project" value="InterPro"/>
</dbReference>